<dbReference type="PANTHER" id="PTHR32401:SF47">
    <property type="entry name" value="LEGUME LECTIN DOMAIN-CONTAINING PROTEIN"/>
    <property type="match status" value="1"/>
</dbReference>
<dbReference type="EMBL" id="CP031001">
    <property type="protein sequence ID" value="QHN78887.1"/>
    <property type="molecule type" value="Genomic_DNA"/>
</dbReference>
<keyword evidence="2" id="KW-0430">Lectin</keyword>
<keyword evidence="3" id="KW-0732">Signal</keyword>
<feature type="chain" id="PRO_5025447806" evidence="3">
    <location>
        <begin position="30"/>
        <end position="290"/>
    </location>
</feature>
<protein>
    <submittedName>
        <fullName evidence="5">Agglutinin</fullName>
    </submittedName>
</protein>
<evidence type="ECO:0000259" key="4">
    <source>
        <dbReference type="Pfam" id="PF00139"/>
    </source>
</evidence>
<dbReference type="AlphaFoldDB" id="A0A6B9VCJ7"/>
<dbReference type="InterPro" id="IPR001220">
    <property type="entry name" value="Legume_lectin_dom"/>
</dbReference>
<evidence type="ECO:0000256" key="1">
    <source>
        <dbReference type="ARBA" id="ARBA00007606"/>
    </source>
</evidence>
<name>A0A6B9VCJ7_ARAHY</name>
<sequence length="290" mass="31146">MASNSKIPLYLPLLASMAIFLILLHSVNSVDVTTFLFDRFDQNNENLIIQGDASVSSNGALQLTRVDSSGVPQGGSVGRALYSEPISLYDKSTGAVASIFTSFIFLISSPSDTPGDGLTFFLASPDTTIPPNSGGGYLGLFSASNALNNTRKELVGFKSTSDKVVAVEFDTYPNLNLGDPDYKHIGIDVNSIKSEVTAEWDFQNGEPVAVTIFYDPYAKTLRVFASYPNGYNVDFTHDIDLTTVLPEQVRVGFSGATGQYSQINNIISWSFGSILGKSFKVEKGGIASVV</sequence>
<dbReference type="GO" id="GO:0030246">
    <property type="term" value="F:carbohydrate binding"/>
    <property type="evidence" value="ECO:0007669"/>
    <property type="project" value="UniProtKB-KW"/>
</dbReference>
<dbReference type="InterPro" id="IPR019825">
    <property type="entry name" value="Lectin_legB_Mn/Ca_BS"/>
</dbReference>
<dbReference type="InterPro" id="IPR016363">
    <property type="entry name" value="L-lectin"/>
</dbReference>
<evidence type="ECO:0000313" key="6">
    <source>
        <dbReference type="Proteomes" id="UP000464620"/>
    </source>
</evidence>
<accession>A0A6B9VCJ7</accession>
<organism evidence="5 6">
    <name type="scientific">Arachis hypogaea</name>
    <name type="common">Peanut</name>
    <dbReference type="NCBI Taxonomy" id="3818"/>
    <lineage>
        <taxon>Eukaryota</taxon>
        <taxon>Viridiplantae</taxon>
        <taxon>Streptophyta</taxon>
        <taxon>Embryophyta</taxon>
        <taxon>Tracheophyta</taxon>
        <taxon>Spermatophyta</taxon>
        <taxon>Magnoliopsida</taxon>
        <taxon>eudicotyledons</taxon>
        <taxon>Gunneridae</taxon>
        <taxon>Pentapetalae</taxon>
        <taxon>rosids</taxon>
        <taxon>fabids</taxon>
        <taxon>Fabales</taxon>
        <taxon>Fabaceae</taxon>
        <taxon>Papilionoideae</taxon>
        <taxon>50 kb inversion clade</taxon>
        <taxon>dalbergioids sensu lato</taxon>
        <taxon>Dalbergieae</taxon>
        <taxon>Pterocarpus clade</taxon>
        <taxon>Arachis</taxon>
    </lineage>
</organism>
<proteinExistence type="inferred from homology"/>
<evidence type="ECO:0000313" key="5">
    <source>
        <dbReference type="EMBL" id="QHN78887.1"/>
    </source>
</evidence>
<dbReference type="Pfam" id="PF00139">
    <property type="entry name" value="Lectin_legB"/>
    <property type="match status" value="1"/>
</dbReference>
<dbReference type="PANTHER" id="PTHR32401">
    <property type="entry name" value="CONCANAVALIN A-LIKE LECTIN FAMILY PROTEIN"/>
    <property type="match status" value="1"/>
</dbReference>
<comment type="similarity">
    <text evidence="1">Belongs to the leguminous lectin family.</text>
</comment>
<dbReference type="SUPFAM" id="SSF49899">
    <property type="entry name" value="Concanavalin A-like lectins/glucanases"/>
    <property type="match status" value="1"/>
</dbReference>
<feature type="signal peptide" evidence="3">
    <location>
        <begin position="1"/>
        <end position="29"/>
    </location>
</feature>
<reference evidence="5 6" key="1">
    <citation type="submission" date="2020-01" db="EMBL/GenBank/DDBJ databases">
        <title>Genome sequence of Arachis hypogaea, cultivar Shitouqi.</title>
        <authorList>
            <person name="Zhuang W."/>
            <person name="Chen H."/>
            <person name="Varshney R."/>
            <person name="Wang D."/>
            <person name="Ming R."/>
        </authorList>
    </citation>
    <scope>NUCLEOTIDE SEQUENCE [LARGE SCALE GENOMIC DNA]</scope>
    <source>
        <tissue evidence="5">Young leaf</tissue>
    </source>
</reference>
<dbReference type="InterPro" id="IPR013320">
    <property type="entry name" value="ConA-like_dom_sf"/>
</dbReference>
<dbReference type="CDD" id="cd06899">
    <property type="entry name" value="lectin_legume_LecRK_Arcelin_ConA"/>
    <property type="match status" value="1"/>
</dbReference>
<feature type="domain" description="Legume lectin" evidence="4">
    <location>
        <begin position="34"/>
        <end position="274"/>
    </location>
</feature>
<dbReference type="OrthoDB" id="543442at2759"/>
<gene>
    <name evidence="5" type="ORF">DS421_19g665300</name>
</gene>
<evidence type="ECO:0000256" key="2">
    <source>
        <dbReference type="ARBA" id="ARBA00022734"/>
    </source>
</evidence>
<dbReference type="PROSITE" id="PS00307">
    <property type="entry name" value="LECTIN_LEGUME_BETA"/>
    <property type="match status" value="1"/>
</dbReference>
<dbReference type="InterPro" id="IPR050258">
    <property type="entry name" value="Leguminous_Lectin"/>
</dbReference>
<dbReference type="PIRSF" id="PIRSF002690">
    <property type="entry name" value="L-type_lectin_plant"/>
    <property type="match status" value="1"/>
</dbReference>
<dbReference type="Gene3D" id="2.60.120.200">
    <property type="match status" value="1"/>
</dbReference>
<dbReference type="Proteomes" id="UP000464620">
    <property type="component" value="Chromosome B09"/>
</dbReference>
<evidence type="ECO:0000256" key="3">
    <source>
        <dbReference type="SAM" id="SignalP"/>
    </source>
</evidence>